<dbReference type="EMBL" id="JAIQUM010000085">
    <property type="protein sequence ID" value="MBZ5753101.1"/>
    <property type="molecule type" value="Genomic_DNA"/>
</dbReference>
<protein>
    <submittedName>
        <fullName evidence="1">Methionine aminopeptidase</fullName>
    </submittedName>
</protein>
<reference evidence="1" key="1">
    <citation type="submission" date="2024-05" db="EMBL/GenBank/DDBJ databases">
        <title>Metabacillus sp. nov., isolated from the rhizosphere soil of tomato plants.</title>
        <authorList>
            <person name="Ma R."/>
        </authorList>
    </citation>
    <scope>NUCLEOTIDE SEQUENCE</scope>
    <source>
        <strain evidence="1">DBTR6</strain>
    </source>
</reference>
<dbReference type="GO" id="GO:0004177">
    <property type="term" value="F:aminopeptidase activity"/>
    <property type="evidence" value="ECO:0007669"/>
    <property type="project" value="UniProtKB-KW"/>
</dbReference>
<gene>
    <name evidence="1" type="ORF">K9V48_23460</name>
</gene>
<dbReference type="InterPro" id="IPR036410">
    <property type="entry name" value="HSP_DnaJ_Cys-rich_dom_sf"/>
</dbReference>
<dbReference type="Gene3D" id="2.10.230.10">
    <property type="entry name" value="Heat shock protein DnaJ, cysteine-rich domain"/>
    <property type="match status" value="1"/>
</dbReference>
<dbReference type="Proteomes" id="UP001165287">
    <property type="component" value="Unassembled WGS sequence"/>
</dbReference>
<dbReference type="SUPFAM" id="SSF57938">
    <property type="entry name" value="DnaJ/Hsp40 cysteine-rich domain"/>
    <property type="match status" value="1"/>
</dbReference>
<evidence type="ECO:0000313" key="1">
    <source>
        <dbReference type="EMBL" id="MBZ5753101.1"/>
    </source>
</evidence>
<proteinExistence type="predicted"/>
<accession>A0ABS7UY93</accession>
<keyword evidence="1" id="KW-0031">Aminopeptidase</keyword>
<evidence type="ECO:0000313" key="2">
    <source>
        <dbReference type="Proteomes" id="UP001165287"/>
    </source>
</evidence>
<keyword evidence="2" id="KW-1185">Reference proteome</keyword>
<keyword evidence="1" id="KW-0645">Protease</keyword>
<dbReference type="RefSeq" id="WP_224141533.1">
    <property type="nucleotide sequence ID" value="NZ_JAIQUM010000085.1"/>
</dbReference>
<name>A0ABS7UY93_9BACI</name>
<organism evidence="1 2">
    <name type="scientific">Metabacillus rhizolycopersici</name>
    <dbReference type="NCBI Taxonomy" id="2875709"/>
    <lineage>
        <taxon>Bacteria</taxon>
        <taxon>Bacillati</taxon>
        <taxon>Bacillota</taxon>
        <taxon>Bacilli</taxon>
        <taxon>Bacillales</taxon>
        <taxon>Bacillaceae</taxon>
        <taxon>Metabacillus</taxon>
    </lineage>
</organism>
<keyword evidence="1" id="KW-0378">Hydrolase</keyword>
<comment type="caution">
    <text evidence="1">The sequence shown here is derived from an EMBL/GenBank/DDBJ whole genome shotgun (WGS) entry which is preliminary data.</text>
</comment>
<sequence>MKLFKFLTDWYHAKKQKHLDKMREQGKCPICRGKGFAVITSPYVGNTVDCHLCNGTGLFTEWEKNSR</sequence>